<gene>
    <name evidence="2" type="ORF">GCM10017668_55500</name>
</gene>
<feature type="region of interest" description="Disordered" evidence="1">
    <location>
        <begin position="1"/>
        <end position="26"/>
    </location>
</feature>
<dbReference type="AlphaFoldDB" id="A0A7G1NPW4"/>
<dbReference type="KEGG" id="stui:GCM10017668_55500"/>
<protein>
    <submittedName>
        <fullName evidence="2">Uncharacterized protein</fullName>
    </submittedName>
</protein>
<evidence type="ECO:0000313" key="2">
    <source>
        <dbReference type="EMBL" id="BCL23707.1"/>
    </source>
</evidence>
<evidence type="ECO:0000256" key="1">
    <source>
        <dbReference type="SAM" id="MobiDB-lite"/>
    </source>
</evidence>
<sequence length="89" mass="9348">MRRTSTRTSAAGPPPPHTTTARDALPDAVYADAVPLGPWDVKVLREGSPRNHPSDTGSSGRLFAGHRVRGVGRAVPEGERAGRAVRAKG</sequence>
<name>A0A7G1NPW4_9ACTN</name>
<dbReference type="EMBL" id="AP023439">
    <property type="protein sequence ID" value="BCL23707.1"/>
    <property type="molecule type" value="Genomic_DNA"/>
</dbReference>
<evidence type="ECO:0000313" key="3">
    <source>
        <dbReference type="Proteomes" id="UP000516373"/>
    </source>
</evidence>
<feature type="compositionally biased region" description="Basic and acidic residues" evidence="1">
    <location>
        <begin position="44"/>
        <end position="53"/>
    </location>
</feature>
<reference evidence="2 3" key="1">
    <citation type="journal article" date="2014" name="Int. J. Syst. Evol. Microbiol.">
        <title>Complete genome sequence of Corynebacterium casei LMG S-19264T (=DSM 44701T), isolated from a smear-ripened cheese.</title>
        <authorList>
            <consortium name="US DOE Joint Genome Institute (JGI-PGF)"/>
            <person name="Walter F."/>
            <person name="Albersmeier A."/>
            <person name="Kalinowski J."/>
            <person name="Ruckert C."/>
        </authorList>
    </citation>
    <scope>NUCLEOTIDE SEQUENCE [LARGE SCALE GENOMIC DNA]</scope>
    <source>
        <strain evidence="2 3">JCM 4255</strain>
    </source>
</reference>
<organism evidence="2 3">
    <name type="scientific">Streptomyces tuirus</name>
    <dbReference type="NCBI Taxonomy" id="68278"/>
    <lineage>
        <taxon>Bacteria</taxon>
        <taxon>Bacillati</taxon>
        <taxon>Actinomycetota</taxon>
        <taxon>Actinomycetes</taxon>
        <taxon>Kitasatosporales</taxon>
        <taxon>Streptomycetaceae</taxon>
        <taxon>Streptomyces</taxon>
    </lineage>
</organism>
<feature type="region of interest" description="Disordered" evidence="1">
    <location>
        <begin position="44"/>
        <end position="89"/>
    </location>
</feature>
<accession>A0A7G1NPW4</accession>
<dbReference type="Proteomes" id="UP000516373">
    <property type="component" value="Chromosome"/>
</dbReference>
<proteinExistence type="predicted"/>